<proteinExistence type="predicted"/>
<reference evidence="1 2" key="1">
    <citation type="journal article" date="2019" name="Nat. Med.">
        <title>A library of human gut bacterial isolates paired with longitudinal multiomics data enables mechanistic microbiome research.</title>
        <authorList>
            <person name="Poyet M."/>
            <person name="Groussin M."/>
            <person name="Gibbons S.M."/>
            <person name="Avila-Pacheco J."/>
            <person name="Jiang X."/>
            <person name="Kearney S.M."/>
            <person name="Perrotta A.R."/>
            <person name="Berdy B."/>
            <person name="Zhao S."/>
            <person name="Lieberman T.D."/>
            <person name="Swanson P.K."/>
            <person name="Smith M."/>
            <person name="Roesemann S."/>
            <person name="Alexander J.E."/>
            <person name="Rich S.A."/>
            <person name="Livny J."/>
            <person name="Vlamakis H."/>
            <person name="Clish C."/>
            <person name="Bullock K."/>
            <person name="Deik A."/>
            <person name="Scott J."/>
            <person name="Pierce K.A."/>
            <person name="Xavier R.J."/>
            <person name="Alm E.J."/>
        </authorList>
    </citation>
    <scope>NUCLEOTIDE SEQUENCE [LARGE SCALE GENOMIC DNA]</scope>
    <source>
        <strain evidence="1 2">BIOML-A12</strain>
    </source>
</reference>
<accession>A0A7X2X0N4</accession>
<sequence>MQAINEKNGKKCQTLDIYFVPWRKEEKLKIHEKMKENENKRLNQSAKKRIIGLF</sequence>
<dbReference type="RefSeq" id="WP_155214312.1">
    <property type="nucleotide sequence ID" value="NZ_WMZG01000002.1"/>
</dbReference>
<dbReference type="EMBL" id="WMYY01000003">
    <property type="protein sequence ID" value="MTR66430.1"/>
    <property type="molecule type" value="Genomic_DNA"/>
</dbReference>
<gene>
    <name evidence="1" type="ORF">GMC73_03975</name>
</gene>
<protein>
    <submittedName>
        <fullName evidence="1">Uncharacterized protein</fullName>
    </submittedName>
</protein>
<comment type="caution">
    <text evidence="1">The sequence shown here is derived from an EMBL/GenBank/DDBJ whole genome shotgun (WGS) entry which is preliminary data.</text>
</comment>
<name>A0A7X2X0N4_STRPA</name>
<dbReference type="Proteomes" id="UP000460220">
    <property type="component" value="Unassembled WGS sequence"/>
</dbReference>
<organism evidence="1 2">
    <name type="scientific">Streptococcus parasanguinis</name>
    <dbReference type="NCBI Taxonomy" id="1318"/>
    <lineage>
        <taxon>Bacteria</taxon>
        <taxon>Bacillati</taxon>
        <taxon>Bacillota</taxon>
        <taxon>Bacilli</taxon>
        <taxon>Lactobacillales</taxon>
        <taxon>Streptococcaceae</taxon>
        <taxon>Streptococcus</taxon>
    </lineage>
</organism>
<evidence type="ECO:0000313" key="1">
    <source>
        <dbReference type="EMBL" id="MTR66430.1"/>
    </source>
</evidence>
<evidence type="ECO:0000313" key="2">
    <source>
        <dbReference type="Proteomes" id="UP000460220"/>
    </source>
</evidence>
<dbReference type="AlphaFoldDB" id="A0A7X2X0N4"/>